<evidence type="ECO:0000256" key="1">
    <source>
        <dbReference type="ARBA" id="ARBA00022737"/>
    </source>
</evidence>
<feature type="coiled-coil region" evidence="2">
    <location>
        <begin position="498"/>
        <end position="529"/>
    </location>
</feature>
<feature type="domain" description="FF" evidence="4">
    <location>
        <begin position="731"/>
        <end position="799"/>
    </location>
</feature>
<dbReference type="GO" id="GO:0005634">
    <property type="term" value="C:nucleus"/>
    <property type="evidence" value="ECO:0000318"/>
    <property type="project" value="GO_Central"/>
</dbReference>
<evidence type="ECO:0000313" key="6">
    <source>
        <dbReference type="Proteomes" id="UP000001357"/>
    </source>
</evidence>
<dbReference type="Pfam" id="PF01846">
    <property type="entry name" value="FF"/>
    <property type="match status" value="1"/>
</dbReference>
<organism evidence="5 6">
    <name type="scientific">Monosiga brevicollis</name>
    <name type="common">Choanoflagellate</name>
    <dbReference type="NCBI Taxonomy" id="81824"/>
    <lineage>
        <taxon>Eukaryota</taxon>
        <taxon>Choanoflagellata</taxon>
        <taxon>Craspedida</taxon>
        <taxon>Salpingoecidae</taxon>
        <taxon>Monosiga</taxon>
    </lineage>
</organism>
<evidence type="ECO:0000256" key="3">
    <source>
        <dbReference type="SAM" id="MobiDB-lite"/>
    </source>
</evidence>
<dbReference type="eggNOG" id="KOG4562">
    <property type="taxonomic scope" value="Eukaryota"/>
</dbReference>
<dbReference type="SUPFAM" id="SSF81698">
    <property type="entry name" value="FF domain"/>
    <property type="match status" value="3"/>
</dbReference>
<keyword evidence="6" id="KW-1185">Reference proteome</keyword>
<proteinExistence type="predicted"/>
<dbReference type="InParanoid" id="A9UPX1"/>
<dbReference type="OMA" id="QSPDDAW"/>
<dbReference type="Gene3D" id="2.20.70.10">
    <property type="match status" value="1"/>
</dbReference>
<feature type="domain" description="FF" evidence="4">
    <location>
        <begin position="615"/>
        <end position="671"/>
    </location>
</feature>
<dbReference type="GO" id="GO:0070063">
    <property type="term" value="F:RNA polymerase binding"/>
    <property type="evidence" value="ECO:0000318"/>
    <property type="project" value="GO_Central"/>
</dbReference>
<dbReference type="PANTHER" id="PTHR15377">
    <property type="entry name" value="TRANSCRIPTION ELONGATION REGULATOR 1"/>
    <property type="match status" value="1"/>
</dbReference>
<feature type="domain" description="FF" evidence="4">
    <location>
        <begin position="456"/>
        <end position="511"/>
    </location>
</feature>
<dbReference type="SMART" id="SM00441">
    <property type="entry name" value="FF"/>
    <property type="match status" value="5"/>
</dbReference>
<dbReference type="InterPro" id="IPR036517">
    <property type="entry name" value="FF_domain_sf"/>
</dbReference>
<dbReference type="InterPro" id="IPR002713">
    <property type="entry name" value="FF_domain"/>
</dbReference>
<dbReference type="RefSeq" id="XP_001742709.1">
    <property type="nucleotide sequence ID" value="XM_001742657.1"/>
</dbReference>
<accession>A9UPX1</accession>
<keyword evidence="2" id="KW-0175">Coiled coil</keyword>
<dbReference type="STRING" id="81824.A9UPX1"/>
<reference evidence="5 6" key="1">
    <citation type="journal article" date="2008" name="Nature">
        <title>The genome of the choanoflagellate Monosiga brevicollis and the origin of metazoans.</title>
        <authorList>
            <consortium name="JGI Sequencing"/>
            <person name="King N."/>
            <person name="Westbrook M.J."/>
            <person name="Young S.L."/>
            <person name="Kuo A."/>
            <person name="Abedin M."/>
            <person name="Chapman J."/>
            <person name="Fairclough S."/>
            <person name="Hellsten U."/>
            <person name="Isogai Y."/>
            <person name="Letunic I."/>
            <person name="Marr M."/>
            <person name="Pincus D."/>
            <person name="Putnam N."/>
            <person name="Rokas A."/>
            <person name="Wright K.J."/>
            <person name="Zuzow R."/>
            <person name="Dirks W."/>
            <person name="Good M."/>
            <person name="Goodstein D."/>
            <person name="Lemons D."/>
            <person name="Li W."/>
            <person name="Lyons J.B."/>
            <person name="Morris A."/>
            <person name="Nichols S."/>
            <person name="Richter D.J."/>
            <person name="Salamov A."/>
            <person name="Bork P."/>
            <person name="Lim W.A."/>
            <person name="Manning G."/>
            <person name="Miller W.T."/>
            <person name="McGinnis W."/>
            <person name="Shapiro H."/>
            <person name="Tjian R."/>
            <person name="Grigoriev I.V."/>
            <person name="Rokhsar D."/>
        </authorList>
    </citation>
    <scope>NUCLEOTIDE SEQUENCE [LARGE SCALE GENOMIC DNA]</scope>
    <source>
        <strain evidence="6">MX1 / ATCC 50154</strain>
    </source>
</reference>
<dbReference type="Proteomes" id="UP000001357">
    <property type="component" value="Unassembled WGS sequence"/>
</dbReference>
<dbReference type="GO" id="GO:0003712">
    <property type="term" value="F:transcription coregulator activity"/>
    <property type="evidence" value="ECO:0000318"/>
    <property type="project" value="GO_Central"/>
</dbReference>
<feature type="compositionally biased region" description="Pro residues" evidence="3">
    <location>
        <begin position="230"/>
        <end position="244"/>
    </location>
</feature>
<dbReference type="eggNOG" id="KOG0155">
    <property type="taxonomic scope" value="Eukaryota"/>
</dbReference>
<gene>
    <name evidence="5" type="ORF">MONBRDRAFT_22218</name>
</gene>
<dbReference type="InterPro" id="IPR045148">
    <property type="entry name" value="TCRG1-like"/>
</dbReference>
<evidence type="ECO:0000313" key="5">
    <source>
        <dbReference type="EMBL" id="EDQ92947.1"/>
    </source>
</evidence>
<keyword evidence="1" id="KW-0677">Repeat</keyword>
<sequence>MPPKAVAKRPVAGTPWLVVQLDDGTHFFFNKVKRQSVKELPAELQGVPLPLFEGPPAKRSKGAAVATLSGPAPTPSGVPTSDVPLMTGSAPSTMGMGGPPPTSMGMGGPPPTSVGMGGPPPTSMGMGGPPPGMGGPPPGMGGPPPGMGGPPPTSMGMGGPPPGMGGPPPTSMGMGGPPPGMGGPPPTSMGMGGPPPGMGGPPPTSMGMGGPPPTSMGMGGPSPTTMGMGGPPPTSMDMGGPPPTSMGMGMGGPPPTSMGMGMGGPSPSSMGMGGPPPTSMGMGMGGPPPTSMGMGMRGPPIGMGMGGPPPPYPPPSGMMGAPPAQFPPPPMPPPANMPPYANFPPPPMPPPPNMPPNSKFAPPTNMPMPPPAFAPPPIVDPVAQRVNSVEQRKTKVREVLKEWNISALAIWEDVLARLEKEDKAFDLTKKQLRSAFDKYQKDAANVGQEQGRAEALQQARSAYEQLLKDAKLAATSTWQSFQLRFARDPRFTNTLLKLKEKETRYREFIEALKESQKASEKTAQALRLEYFKLLQELKVAPHDAFGALRRDVNRDARGRALSESEQRRFFRDYQDILRRDGVVAVTGEQQRELAVRREQHRQQRERDQASRRLHEGEASTIFLLYLKDHVKDPETAFEEVLAKVQKEPIWSEIQGLGEEGLANVFGDHVGDLVERRRKAFHELLDTCKAVEVDVPFAAVRDILAEDRRFARFGIDDEQREDEYEHYMADRKEAAVLNFQELLAESRVINHKSMDLIQEGGFECSHMKEILNVLQQDRRYDNLSFAPEERVELLLAFMRRLKDRGSPPAVTSSFKDDRLQLVRELNEQDPEPEAAGSS</sequence>
<dbReference type="GeneID" id="5888128"/>
<dbReference type="KEGG" id="mbr:MONBRDRAFT_22218"/>
<dbReference type="Gene3D" id="1.10.10.440">
    <property type="entry name" value="FF domain"/>
    <property type="match status" value="4"/>
</dbReference>
<evidence type="ECO:0000259" key="4">
    <source>
        <dbReference type="SMART" id="SM00441"/>
    </source>
</evidence>
<feature type="region of interest" description="Disordered" evidence="3">
    <location>
        <begin position="55"/>
        <end position="279"/>
    </location>
</feature>
<dbReference type="PANTHER" id="PTHR15377:SF3">
    <property type="entry name" value="WW DOMAIN-CONTAINING PROTEIN"/>
    <property type="match status" value="1"/>
</dbReference>
<dbReference type="AlphaFoldDB" id="A9UPX1"/>
<feature type="domain" description="FF" evidence="4">
    <location>
        <begin position="673"/>
        <end position="729"/>
    </location>
</feature>
<protein>
    <recommendedName>
        <fullName evidence="4">FF domain-containing protein</fullName>
    </recommendedName>
</protein>
<feature type="domain" description="FF" evidence="4">
    <location>
        <begin position="389"/>
        <end position="442"/>
    </location>
</feature>
<name>A9UPX1_MONBE</name>
<feature type="compositionally biased region" description="Pro residues" evidence="3">
    <location>
        <begin position="98"/>
        <end position="214"/>
    </location>
</feature>
<dbReference type="EMBL" id="CH991543">
    <property type="protein sequence ID" value="EDQ92947.1"/>
    <property type="molecule type" value="Genomic_DNA"/>
</dbReference>
<evidence type="ECO:0000256" key="2">
    <source>
        <dbReference type="SAM" id="Coils"/>
    </source>
</evidence>